<comment type="caution">
    <text evidence="3">The sequence shown here is derived from an EMBL/GenBank/DDBJ whole genome shotgun (WGS) entry which is preliminary data.</text>
</comment>
<keyword evidence="4" id="KW-1185">Reference proteome</keyword>
<evidence type="ECO:0000313" key="3">
    <source>
        <dbReference type="EMBL" id="CAG8491342.1"/>
    </source>
</evidence>
<sequence>MTSSDLIHKKFHDILLKKITHNKDPIVASNCVKILQKVVDNILSNPDVPKYRSLPSENARLRRDVCEVDGGLDFLFALGFKKKVVSFKESFTLENDRMDTNKLKIAQSLLNEFHQKAEARRETADRMMQKEKIEAKAYEERVKREVEEDWDNRRRRSILANQRREHREQKKKEEEEDKLQEEHERPEMEGLVPMEGYN</sequence>
<protein>
    <submittedName>
        <fullName evidence="3">7423_t:CDS:1</fullName>
    </submittedName>
</protein>
<dbReference type="Gene3D" id="1.20.58.2190">
    <property type="match status" value="1"/>
</dbReference>
<dbReference type="PANTHER" id="PTHR23153">
    <property type="entry name" value="UBX-RELATED"/>
    <property type="match status" value="1"/>
</dbReference>
<proteinExistence type="predicted"/>
<dbReference type="GO" id="GO:0005737">
    <property type="term" value="C:cytoplasm"/>
    <property type="evidence" value="ECO:0007669"/>
    <property type="project" value="TreeGrafter"/>
</dbReference>
<organism evidence="3 4">
    <name type="scientific">Paraglomus brasilianum</name>
    <dbReference type="NCBI Taxonomy" id="144538"/>
    <lineage>
        <taxon>Eukaryota</taxon>
        <taxon>Fungi</taxon>
        <taxon>Fungi incertae sedis</taxon>
        <taxon>Mucoromycota</taxon>
        <taxon>Glomeromycotina</taxon>
        <taxon>Glomeromycetes</taxon>
        <taxon>Paraglomerales</taxon>
        <taxon>Paraglomeraceae</taxon>
        <taxon>Paraglomus</taxon>
    </lineage>
</organism>
<feature type="region of interest" description="Disordered" evidence="1">
    <location>
        <begin position="155"/>
        <end position="198"/>
    </location>
</feature>
<dbReference type="SMART" id="SM00580">
    <property type="entry name" value="PUG"/>
    <property type="match status" value="1"/>
</dbReference>
<dbReference type="InterPro" id="IPR036339">
    <property type="entry name" value="PUB-like_dom_sf"/>
</dbReference>
<feature type="domain" description="PUB" evidence="2">
    <location>
        <begin position="29"/>
        <end position="95"/>
    </location>
</feature>
<evidence type="ECO:0000256" key="1">
    <source>
        <dbReference type="SAM" id="MobiDB-lite"/>
    </source>
</evidence>
<gene>
    <name evidence="3" type="ORF">PBRASI_LOCUS2124</name>
</gene>
<dbReference type="Proteomes" id="UP000789739">
    <property type="component" value="Unassembled WGS sequence"/>
</dbReference>
<dbReference type="Pfam" id="PF09409">
    <property type="entry name" value="PUB"/>
    <property type="match status" value="1"/>
</dbReference>
<accession>A0A9N8WPD0</accession>
<dbReference type="PANTHER" id="PTHR23153:SF38">
    <property type="entry name" value="UBX DOMAIN-CONTAINING PROTEIN 6"/>
    <property type="match status" value="1"/>
</dbReference>
<dbReference type="AlphaFoldDB" id="A0A9N8WPD0"/>
<dbReference type="CDD" id="cd09212">
    <property type="entry name" value="PUB"/>
    <property type="match status" value="1"/>
</dbReference>
<evidence type="ECO:0000313" key="4">
    <source>
        <dbReference type="Proteomes" id="UP000789739"/>
    </source>
</evidence>
<dbReference type="InterPro" id="IPR018997">
    <property type="entry name" value="PUB_domain"/>
</dbReference>
<dbReference type="OrthoDB" id="49605at2759"/>
<feature type="compositionally biased region" description="Basic and acidic residues" evidence="1">
    <location>
        <begin position="162"/>
        <end position="173"/>
    </location>
</feature>
<evidence type="ECO:0000259" key="2">
    <source>
        <dbReference type="Pfam" id="PF09409"/>
    </source>
</evidence>
<name>A0A9N8WPD0_9GLOM</name>
<dbReference type="EMBL" id="CAJVPI010000158">
    <property type="protein sequence ID" value="CAG8491342.1"/>
    <property type="molecule type" value="Genomic_DNA"/>
</dbReference>
<reference evidence="3" key="1">
    <citation type="submission" date="2021-06" db="EMBL/GenBank/DDBJ databases">
        <authorList>
            <person name="Kallberg Y."/>
            <person name="Tangrot J."/>
            <person name="Rosling A."/>
        </authorList>
    </citation>
    <scope>NUCLEOTIDE SEQUENCE</scope>
    <source>
        <strain evidence="3">BR232B</strain>
    </source>
</reference>
<dbReference type="SUPFAM" id="SSF143503">
    <property type="entry name" value="PUG domain-like"/>
    <property type="match status" value="1"/>
</dbReference>